<keyword evidence="4" id="KW-0812">Transmembrane</keyword>
<feature type="non-terminal residue" evidence="9">
    <location>
        <position position="139"/>
    </location>
</feature>
<organism evidence="9">
    <name type="scientific">marine metagenome</name>
    <dbReference type="NCBI Taxonomy" id="408172"/>
    <lineage>
        <taxon>unclassified sequences</taxon>
        <taxon>metagenomes</taxon>
        <taxon>ecological metagenomes</taxon>
    </lineage>
</organism>
<keyword evidence="3" id="KW-0808">Transferase</keyword>
<keyword evidence="1" id="KW-1003">Cell membrane</keyword>
<evidence type="ECO:0000313" key="9">
    <source>
        <dbReference type="EMBL" id="SVC48079.1"/>
    </source>
</evidence>
<dbReference type="InterPro" id="IPR029044">
    <property type="entry name" value="Nucleotide-diphossugar_trans"/>
</dbReference>
<proteinExistence type="predicted"/>
<name>A0A382MGS8_9ZZZZ</name>
<evidence type="ECO:0000256" key="5">
    <source>
        <dbReference type="ARBA" id="ARBA00022985"/>
    </source>
</evidence>
<sequence>VVVACYNDEWALPEMHDRITNTFKKIECDYEIIFVNDGSSDNSEKVLEQICLKDPKTSAIFHSRNFSSQNAFTSGMTQAIGDAVVLLDGDLQDPPEFIEEFVKKWQEGFDVVYGTRAKRDTTSFMNFAYKLFYRIFSKI</sequence>
<keyword evidence="6" id="KW-1133">Transmembrane helix</keyword>
<gene>
    <name evidence="9" type="ORF">METZ01_LOCUS300933</name>
</gene>
<evidence type="ECO:0000256" key="4">
    <source>
        <dbReference type="ARBA" id="ARBA00022692"/>
    </source>
</evidence>
<keyword evidence="2" id="KW-0328">Glycosyltransferase</keyword>
<evidence type="ECO:0000256" key="2">
    <source>
        <dbReference type="ARBA" id="ARBA00022676"/>
    </source>
</evidence>
<dbReference type="Pfam" id="PF00535">
    <property type="entry name" value="Glycos_transf_2"/>
    <property type="match status" value="1"/>
</dbReference>
<dbReference type="InterPro" id="IPR001173">
    <property type="entry name" value="Glyco_trans_2-like"/>
</dbReference>
<dbReference type="GO" id="GO:0005886">
    <property type="term" value="C:plasma membrane"/>
    <property type="evidence" value="ECO:0007669"/>
    <property type="project" value="TreeGrafter"/>
</dbReference>
<feature type="domain" description="Glycosyltransferase 2-like" evidence="8">
    <location>
        <begin position="1"/>
        <end position="124"/>
    </location>
</feature>
<dbReference type="GO" id="GO:0016757">
    <property type="term" value="F:glycosyltransferase activity"/>
    <property type="evidence" value="ECO:0007669"/>
    <property type="project" value="UniProtKB-KW"/>
</dbReference>
<dbReference type="GO" id="GO:0009103">
    <property type="term" value="P:lipopolysaccharide biosynthetic process"/>
    <property type="evidence" value="ECO:0007669"/>
    <property type="project" value="UniProtKB-KW"/>
</dbReference>
<dbReference type="EMBL" id="UINC01093565">
    <property type="protein sequence ID" value="SVC48079.1"/>
    <property type="molecule type" value="Genomic_DNA"/>
</dbReference>
<dbReference type="InterPro" id="IPR050256">
    <property type="entry name" value="Glycosyltransferase_2"/>
</dbReference>
<evidence type="ECO:0000256" key="1">
    <source>
        <dbReference type="ARBA" id="ARBA00022475"/>
    </source>
</evidence>
<evidence type="ECO:0000256" key="7">
    <source>
        <dbReference type="ARBA" id="ARBA00023136"/>
    </source>
</evidence>
<dbReference type="PANTHER" id="PTHR48090:SF3">
    <property type="entry name" value="UNDECAPRENYL-PHOSPHATE 4-DEOXY-4-FORMAMIDO-L-ARABINOSE TRANSFERASE"/>
    <property type="match status" value="1"/>
</dbReference>
<reference evidence="9" key="1">
    <citation type="submission" date="2018-05" db="EMBL/GenBank/DDBJ databases">
        <authorList>
            <person name="Lanie J.A."/>
            <person name="Ng W.-L."/>
            <person name="Kazmierczak K.M."/>
            <person name="Andrzejewski T.M."/>
            <person name="Davidsen T.M."/>
            <person name="Wayne K.J."/>
            <person name="Tettelin H."/>
            <person name="Glass J.I."/>
            <person name="Rusch D."/>
            <person name="Podicherti R."/>
            <person name="Tsui H.-C.T."/>
            <person name="Winkler M.E."/>
        </authorList>
    </citation>
    <scope>NUCLEOTIDE SEQUENCE</scope>
</reference>
<dbReference type="SUPFAM" id="SSF53448">
    <property type="entry name" value="Nucleotide-diphospho-sugar transferases"/>
    <property type="match status" value="1"/>
</dbReference>
<evidence type="ECO:0000259" key="8">
    <source>
        <dbReference type="Pfam" id="PF00535"/>
    </source>
</evidence>
<dbReference type="AlphaFoldDB" id="A0A382MGS8"/>
<accession>A0A382MGS8</accession>
<dbReference type="PANTHER" id="PTHR48090">
    <property type="entry name" value="UNDECAPRENYL-PHOSPHATE 4-DEOXY-4-FORMAMIDO-L-ARABINOSE TRANSFERASE-RELATED"/>
    <property type="match status" value="1"/>
</dbReference>
<keyword evidence="7" id="KW-0472">Membrane</keyword>
<protein>
    <recommendedName>
        <fullName evidence="8">Glycosyltransferase 2-like domain-containing protein</fullName>
    </recommendedName>
</protein>
<keyword evidence="5" id="KW-0448">Lipopolysaccharide biosynthesis</keyword>
<feature type="non-terminal residue" evidence="9">
    <location>
        <position position="1"/>
    </location>
</feature>
<evidence type="ECO:0000256" key="6">
    <source>
        <dbReference type="ARBA" id="ARBA00022989"/>
    </source>
</evidence>
<dbReference type="Gene3D" id="3.90.550.10">
    <property type="entry name" value="Spore Coat Polysaccharide Biosynthesis Protein SpsA, Chain A"/>
    <property type="match status" value="1"/>
</dbReference>
<dbReference type="CDD" id="cd04187">
    <property type="entry name" value="DPM1_like_bac"/>
    <property type="match status" value="1"/>
</dbReference>
<evidence type="ECO:0000256" key="3">
    <source>
        <dbReference type="ARBA" id="ARBA00022679"/>
    </source>
</evidence>